<dbReference type="AlphaFoldDB" id="J3LQE2"/>
<dbReference type="Gramene" id="OB03G32680.1">
    <property type="protein sequence ID" value="OB03G32680.1"/>
    <property type="gene ID" value="OB03G32680"/>
</dbReference>
<evidence type="ECO:0000313" key="3">
    <source>
        <dbReference type="Proteomes" id="UP000006038"/>
    </source>
</evidence>
<organism evidence="2">
    <name type="scientific">Oryza brachyantha</name>
    <name type="common">malo sina</name>
    <dbReference type="NCBI Taxonomy" id="4533"/>
    <lineage>
        <taxon>Eukaryota</taxon>
        <taxon>Viridiplantae</taxon>
        <taxon>Streptophyta</taxon>
        <taxon>Embryophyta</taxon>
        <taxon>Tracheophyta</taxon>
        <taxon>Spermatophyta</taxon>
        <taxon>Magnoliopsida</taxon>
        <taxon>Liliopsida</taxon>
        <taxon>Poales</taxon>
        <taxon>Poaceae</taxon>
        <taxon>BOP clade</taxon>
        <taxon>Oryzoideae</taxon>
        <taxon>Oryzeae</taxon>
        <taxon>Oryzinae</taxon>
        <taxon>Oryza</taxon>
    </lineage>
</organism>
<evidence type="ECO:0000313" key="2">
    <source>
        <dbReference type="EnsemblPlants" id="OB03G32680.1"/>
    </source>
</evidence>
<feature type="compositionally biased region" description="Polar residues" evidence="1">
    <location>
        <begin position="12"/>
        <end position="25"/>
    </location>
</feature>
<reference evidence="2" key="1">
    <citation type="journal article" date="2013" name="Nat. Commun.">
        <title>Whole-genome sequencing of Oryza brachyantha reveals mechanisms underlying Oryza genome evolution.</title>
        <authorList>
            <person name="Chen J."/>
            <person name="Huang Q."/>
            <person name="Gao D."/>
            <person name="Wang J."/>
            <person name="Lang Y."/>
            <person name="Liu T."/>
            <person name="Li B."/>
            <person name="Bai Z."/>
            <person name="Luis Goicoechea J."/>
            <person name="Liang C."/>
            <person name="Chen C."/>
            <person name="Zhang W."/>
            <person name="Sun S."/>
            <person name="Liao Y."/>
            <person name="Zhang X."/>
            <person name="Yang L."/>
            <person name="Song C."/>
            <person name="Wang M."/>
            <person name="Shi J."/>
            <person name="Liu G."/>
            <person name="Liu J."/>
            <person name="Zhou H."/>
            <person name="Zhou W."/>
            <person name="Yu Q."/>
            <person name="An N."/>
            <person name="Chen Y."/>
            <person name="Cai Q."/>
            <person name="Wang B."/>
            <person name="Liu B."/>
            <person name="Min J."/>
            <person name="Huang Y."/>
            <person name="Wu H."/>
            <person name="Li Z."/>
            <person name="Zhang Y."/>
            <person name="Yin Y."/>
            <person name="Song W."/>
            <person name="Jiang J."/>
            <person name="Jackson S.A."/>
            <person name="Wing R.A."/>
            <person name="Wang J."/>
            <person name="Chen M."/>
        </authorList>
    </citation>
    <scope>NUCLEOTIDE SEQUENCE [LARGE SCALE GENOMIC DNA]</scope>
    <source>
        <strain evidence="2">cv. IRGC 101232</strain>
    </source>
</reference>
<proteinExistence type="predicted"/>
<sequence length="53" mass="5738">MLASSSSQQQQPDANFQDDPTQTWYPSLVGSSSHPSTLSFSSVCPHQRASDNP</sequence>
<feature type="compositionally biased region" description="Low complexity" evidence="1">
    <location>
        <begin position="1"/>
        <end position="11"/>
    </location>
</feature>
<dbReference type="Proteomes" id="UP000006038">
    <property type="component" value="Chromosome 3"/>
</dbReference>
<feature type="region of interest" description="Disordered" evidence="1">
    <location>
        <begin position="1"/>
        <end position="53"/>
    </location>
</feature>
<dbReference type="HOGENOM" id="CLU_3071903_0_0_1"/>
<name>J3LQE2_ORYBR</name>
<protein>
    <submittedName>
        <fullName evidence="2">Uncharacterized protein</fullName>
    </submittedName>
</protein>
<evidence type="ECO:0000256" key="1">
    <source>
        <dbReference type="SAM" id="MobiDB-lite"/>
    </source>
</evidence>
<feature type="compositionally biased region" description="Low complexity" evidence="1">
    <location>
        <begin position="31"/>
        <end position="42"/>
    </location>
</feature>
<keyword evidence="3" id="KW-1185">Reference proteome</keyword>
<dbReference type="EnsemblPlants" id="OB03G32680.1">
    <property type="protein sequence ID" value="OB03G32680.1"/>
    <property type="gene ID" value="OB03G32680"/>
</dbReference>
<reference evidence="2" key="2">
    <citation type="submission" date="2013-04" db="UniProtKB">
        <authorList>
            <consortium name="EnsemblPlants"/>
        </authorList>
    </citation>
    <scope>IDENTIFICATION</scope>
</reference>
<accession>J3LQE2</accession>
<dbReference type="STRING" id="4533.J3LQE2"/>